<keyword evidence="2" id="KW-0547">Nucleotide-binding</keyword>
<dbReference type="InterPro" id="IPR043129">
    <property type="entry name" value="ATPase_NBD"/>
</dbReference>
<dbReference type="InterPro" id="IPR013126">
    <property type="entry name" value="Hsp_70_fam"/>
</dbReference>
<feature type="chain" id="PRO_5036319280" evidence="4">
    <location>
        <begin position="28"/>
        <end position="274"/>
    </location>
</feature>
<dbReference type="GO" id="GO:0140662">
    <property type="term" value="F:ATP-dependent protein folding chaperone"/>
    <property type="evidence" value="ECO:0007669"/>
    <property type="project" value="InterPro"/>
</dbReference>
<dbReference type="EMBL" id="CM000880">
    <property type="protein sequence ID" value="PNT78234.1"/>
    <property type="molecule type" value="Genomic_DNA"/>
</dbReference>
<dbReference type="PANTHER" id="PTHR45639">
    <property type="entry name" value="HSC70CB, ISOFORM G-RELATED"/>
    <property type="match status" value="1"/>
</dbReference>
<evidence type="ECO:0000313" key="6">
    <source>
        <dbReference type="EnsemblPlants" id="PNT78234"/>
    </source>
</evidence>
<reference evidence="5 6" key="1">
    <citation type="journal article" date="2010" name="Nature">
        <title>Genome sequencing and analysis of the model grass Brachypodium distachyon.</title>
        <authorList>
            <consortium name="International Brachypodium Initiative"/>
        </authorList>
    </citation>
    <scope>NUCLEOTIDE SEQUENCE [LARGE SCALE GENOMIC DNA]</scope>
    <source>
        <strain evidence="5 6">Bd21</strain>
    </source>
</reference>
<dbReference type="OrthoDB" id="687450at2759"/>
<proteinExistence type="inferred from homology"/>
<reference evidence="6" key="3">
    <citation type="submission" date="2018-08" db="UniProtKB">
        <authorList>
            <consortium name="EnsemblPlants"/>
        </authorList>
    </citation>
    <scope>IDENTIFICATION</scope>
    <source>
        <strain evidence="6">cv. Bd21</strain>
    </source>
</reference>
<comment type="similarity">
    <text evidence="1">Belongs to the heat shock protein 70 family.</text>
</comment>
<keyword evidence="4" id="KW-0732">Signal</keyword>
<keyword evidence="3" id="KW-0067">ATP-binding</keyword>
<protein>
    <submittedName>
        <fullName evidence="5 6">Uncharacterized protein</fullName>
    </submittedName>
</protein>
<feature type="signal peptide" evidence="4">
    <location>
        <begin position="1"/>
        <end position="27"/>
    </location>
</feature>
<evidence type="ECO:0000256" key="4">
    <source>
        <dbReference type="SAM" id="SignalP"/>
    </source>
</evidence>
<dbReference type="Pfam" id="PF00012">
    <property type="entry name" value="HSP70"/>
    <property type="match status" value="1"/>
</dbReference>
<dbReference type="InParanoid" id="A0A2K2DVD3"/>
<organism evidence="5">
    <name type="scientific">Brachypodium distachyon</name>
    <name type="common">Purple false brome</name>
    <name type="synonym">Trachynia distachya</name>
    <dbReference type="NCBI Taxonomy" id="15368"/>
    <lineage>
        <taxon>Eukaryota</taxon>
        <taxon>Viridiplantae</taxon>
        <taxon>Streptophyta</taxon>
        <taxon>Embryophyta</taxon>
        <taxon>Tracheophyta</taxon>
        <taxon>Spermatophyta</taxon>
        <taxon>Magnoliopsida</taxon>
        <taxon>Liliopsida</taxon>
        <taxon>Poales</taxon>
        <taxon>Poaceae</taxon>
        <taxon>BOP clade</taxon>
        <taxon>Pooideae</taxon>
        <taxon>Stipodae</taxon>
        <taxon>Brachypodieae</taxon>
        <taxon>Brachypodium</taxon>
    </lineage>
</organism>
<dbReference type="ExpressionAtlas" id="A0A2K2DVD3">
    <property type="expression patterns" value="baseline"/>
</dbReference>
<dbReference type="EnsemblPlants" id="PNT78234">
    <property type="protein sequence ID" value="PNT78234"/>
    <property type="gene ID" value="BRADI_1g75681v3"/>
</dbReference>
<dbReference type="STRING" id="15368.A0A2K2DVD3"/>
<gene>
    <name evidence="5" type="ORF">BRADI_1g75681v3</name>
</gene>
<dbReference type="PRINTS" id="PR00301">
    <property type="entry name" value="HEATSHOCK70"/>
</dbReference>
<sequence>MATRLLYQLGVLLLLAIAAAWTSGAAAFGLPRVSSGYCVWTSPFNTVNATAIHIGNTKSCISGYGGRLDPYTMYQFCIPSWVAFTANSTLFGEAAMNHAGVSPGTAVSGFKRLLGVRVFAGILMGELKKTAEAWLGREIMYAVVTVPADFNDAQRSHVTAAAELRGGFHAAKAVDEEVAAAAAYRLHEKRGDGKAILVFHLGGRTCHATKFRFHNGTARLLVERHDAYLGGDDFTCRIVDYFVKLIKEKHHRDISEDEGALRKLRADSEVLKKS</sequence>
<dbReference type="PANTHER" id="PTHR45639:SF34">
    <property type="entry name" value="CHAPERONE PROTEIN DNAK"/>
    <property type="match status" value="1"/>
</dbReference>
<dbReference type="Proteomes" id="UP000008810">
    <property type="component" value="Chromosome 1"/>
</dbReference>
<name>A0A2K2DVD3_BRADI</name>
<evidence type="ECO:0000313" key="7">
    <source>
        <dbReference type="Proteomes" id="UP000008810"/>
    </source>
</evidence>
<dbReference type="GO" id="GO:0005524">
    <property type="term" value="F:ATP binding"/>
    <property type="evidence" value="ECO:0007669"/>
    <property type="project" value="UniProtKB-KW"/>
</dbReference>
<keyword evidence="7" id="KW-1185">Reference proteome</keyword>
<dbReference type="Gene3D" id="3.30.420.40">
    <property type="match status" value="3"/>
</dbReference>
<dbReference type="AlphaFoldDB" id="A0A2K2DVD3"/>
<reference evidence="5" key="2">
    <citation type="submission" date="2017-06" db="EMBL/GenBank/DDBJ databases">
        <title>WGS assembly of Brachypodium distachyon.</title>
        <authorList>
            <consortium name="The International Brachypodium Initiative"/>
            <person name="Lucas S."/>
            <person name="Harmon-Smith M."/>
            <person name="Lail K."/>
            <person name="Tice H."/>
            <person name="Grimwood J."/>
            <person name="Bruce D."/>
            <person name="Barry K."/>
            <person name="Shu S."/>
            <person name="Lindquist E."/>
            <person name="Wang M."/>
            <person name="Pitluck S."/>
            <person name="Vogel J.P."/>
            <person name="Garvin D.F."/>
            <person name="Mockler T.C."/>
            <person name="Schmutz J."/>
            <person name="Rokhsar D."/>
            <person name="Bevan M.W."/>
        </authorList>
    </citation>
    <scope>NUCLEOTIDE SEQUENCE</scope>
    <source>
        <strain evidence="5">Bd21</strain>
    </source>
</reference>
<evidence type="ECO:0000256" key="2">
    <source>
        <dbReference type="ARBA" id="ARBA00022741"/>
    </source>
</evidence>
<dbReference type="Gene3D" id="3.90.640.10">
    <property type="entry name" value="Actin, Chain A, domain 4"/>
    <property type="match status" value="1"/>
</dbReference>
<accession>A0A2K2DVD3</accession>
<dbReference type="Gramene" id="PNT78234">
    <property type="protein sequence ID" value="PNT78234"/>
    <property type="gene ID" value="BRADI_1g75681v3"/>
</dbReference>
<dbReference type="SUPFAM" id="SSF53067">
    <property type="entry name" value="Actin-like ATPase domain"/>
    <property type="match status" value="2"/>
</dbReference>
<evidence type="ECO:0000313" key="5">
    <source>
        <dbReference type="EMBL" id="PNT78234.1"/>
    </source>
</evidence>
<evidence type="ECO:0000256" key="1">
    <source>
        <dbReference type="ARBA" id="ARBA00007381"/>
    </source>
</evidence>
<dbReference type="FunFam" id="3.30.420.40:FF:000028">
    <property type="entry name" value="heat shock 70 kDa protein-like"/>
    <property type="match status" value="1"/>
</dbReference>
<evidence type="ECO:0000256" key="3">
    <source>
        <dbReference type="ARBA" id="ARBA00022840"/>
    </source>
</evidence>